<proteinExistence type="predicted"/>
<reference evidence="3" key="1">
    <citation type="submission" date="2020-07" db="EMBL/GenBank/DDBJ databases">
        <title>Genome sequence and genetic diversity analysis of an under-domesticated orphan crop, white fonio (Digitaria exilis).</title>
        <authorList>
            <person name="Bennetzen J.L."/>
            <person name="Chen S."/>
            <person name="Ma X."/>
            <person name="Wang X."/>
            <person name="Yssel A.E.J."/>
            <person name="Chaluvadi S.R."/>
            <person name="Johnson M."/>
            <person name="Gangashetty P."/>
            <person name="Hamidou F."/>
            <person name="Sanogo M.D."/>
            <person name="Zwaenepoel A."/>
            <person name="Wallace J."/>
            <person name="Van De Peer Y."/>
            <person name="Van Deynze A."/>
        </authorList>
    </citation>
    <scope>NUCLEOTIDE SEQUENCE</scope>
    <source>
        <tissue evidence="3">Leaves</tissue>
    </source>
</reference>
<comment type="caution">
    <text evidence="3">The sequence shown here is derived from an EMBL/GenBank/DDBJ whole genome shotgun (WGS) entry which is preliminary data.</text>
</comment>
<evidence type="ECO:0000313" key="4">
    <source>
        <dbReference type="Proteomes" id="UP000636709"/>
    </source>
</evidence>
<dbReference type="Pfam" id="PF03478">
    <property type="entry name" value="Beta-prop_KIB1-4"/>
    <property type="match status" value="1"/>
</dbReference>
<gene>
    <name evidence="3" type="ORF">HU200_061431</name>
</gene>
<feature type="region of interest" description="Disordered" evidence="1">
    <location>
        <begin position="406"/>
        <end position="454"/>
    </location>
</feature>
<evidence type="ECO:0000259" key="2">
    <source>
        <dbReference type="Pfam" id="PF03478"/>
    </source>
</evidence>
<dbReference type="OrthoDB" id="642536at2759"/>
<dbReference type="InterPro" id="IPR005174">
    <property type="entry name" value="KIB1-4_b-propeller"/>
</dbReference>
<feature type="compositionally biased region" description="Acidic residues" evidence="1">
    <location>
        <begin position="408"/>
        <end position="421"/>
    </location>
</feature>
<dbReference type="AlphaFoldDB" id="A0A835AAI5"/>
<dbReference type="Proteomes" id="UP000636709">
    <property type="component" value="Unassembled WGS sequence"/>
</dbReference>
<feature type="compositionally biased region" description="Acidic residues" evidence="1">
    <location>
        <begin position="441"/>
        <end position="454"/>
    </location>
</feature>
<evidence type="ECO:0000256" key="1">
    <source>
        <dbReference type="SAM" id="MobiDB-lite"/>
    </source>
</evidence>
<keyword evidence="4" id="KW-1185">Reference proteome</keyword>
<name>A0A835AAI5_9POAL</name>
<evidence type="ECO:0000313" key="3">
    <source>
        <dbReference type="EMBL" id="KAF8654852.1"/>
    </source>
</evidence>
<organism evidence="3 4">
    <name type="scientific">Digitaria exilis</name>
    <dbReference type="NCBI Taxonomy" id="1010633"/>
    <lineage>
        <taxon>Eukaryota</taxon>
        <taxon>Viridiplantae</taxon>
        <taxon>Streptophyta</taxon>
        <taxon>Embryophyta</taxon>
        <taxon>Tracheophyta</taxon>
        <taxon>Spermatophyta</taxon>
        <taxon>Magnoliopsida</taxon>
        <taxon>Liliopsida</taxon>
        <taxon>Poales</taxon>
        <taxon>Poaceae</taxon>
        <taxon>PACMAD clade</taxon>
        <taxon>Panicoideae</taxon>
        <taxon>Panicodae</taxon>
        <taxon>Paniceae</taxon>
        <taxon>Anthephorinae</taxon>
        <taxon>Digitaria</taxon>
    </lineage>
</organism>
<dbReference type="PANTHER" id="PTHR33165:SF30">
    <property type="entry name" value="DUF295 DOMAIN-CONTAINING PROTEIN"/>
    <property type="match status" value="1"/>
</dbReference>
<protein>
    <recommendedName>
        <fullName evidence="2">KIB1-4 beta-propeller domain-containing protein</fullName>
    </recommendedName>
</protein>
<sequence>MSCTLSTPKRPCVYWASLPYNICGRVGERLLADDDIDDFTAFRSTCHGWRVGAIADYPKNGDYADPSHFQPSKWALLDLKDHHATLVNVVTGRFISKSINLLRDRKYYFIGATAGALILLGELEEPHHALVLNPFTGSIACFKVPVPIPVTGVTAVVVTTAPLMLFVSSKDGEILWADQDSECYRSFFRDYSNRSTCMTSFAGQVYAVNQRGSVLSSAVAGVAADGGDEQSPRSALTVSIGTITPKLDTSPSLPVRRRTGRYYLVVSGGDLLLVTKPPNVLPYHPIVQRVDTERNNKLVPVSNISNRAIFAGPVRCISIDADKFHGIEGGCVYFVDPIVLRGDYGPSRMDVYQVSDGFHYFVMFEMGTLEGCFRPLTFAQVLADYCRSVLFSELYEMEARERGWDISSDSEAEVSDWDSEADASGRDISSDSEAEVSSSDSEPDDQTLSSEPDE</sequence>
<dbReference type="PANTHER" id="PTHR33165">
    <property type="entry name" value="F-BOX DOMAIN CONTAINING PROTEIN-LIKE-RELATED"/>
    <property type="match status" value="1"/>
</dbReference>
<accession>A0A835AAI5</accession>
<feature type="domain" description="KIB1-4 beta-propeller" evidence="2">
    <location>
        <begin position="105"/>
        <end position="351"/>
    </location>
</feature>
<dbReference type="EMBL" id="JACEFO010002605">
    <property type="protein sequence ID" value="KAF8654852.1"/>
    <property type="molecule type" value="Genomic_DNA"/>
</dbReference>